<dbReference type="SMART" id="SM01123">
    <property type="entry name" value="DBP10CT"/>
    <property type="match status" value="1"/>
</dbReference>
<dbReference type="Proteomes" id="UP000092462">
    <property type="component" value="Unassembled WGS sequence"/>
</dbReference>
<feature type="region of interest" description="Disordered" evidence="1">
    <location>
        <begin position="33"/>
        <end position="58"/>
    </location>
</feature>
<dbReference type="Pfam" id="PF08147">
    <property type="entry name" value="DBP10CT"/>
    <property type="match status" value="1"/>
</dbReference>
<reference evidence="3" key="1">
    <citation type="submission" date="2022-08" db="UniProtKB">
        <authorList>
            <consortium name="EnsemblMetazoa"/>
        </authorList>
    </citation>
    <scope>IDENTIFICATION</scope>
    <source>
        <strain evidence="3">Israel</strain>
    </source>
</reference>
<proteinExistence type="predicted"/>
<sequence>MVPVQDPREGKIRTESGVWIPATYKTNRYEEWKERTKIEESQRDDEDAPKMEKYPTKQWARHNANVKMKKRKADLDLKDPAQIVKKRIRLENLKNKQMQNQKKNAAKRKMGLFKHGKGGKGGKKHK</sequence>
<name>A0A1B0D5F3_PHLPP</name>
<dbReference type="VEuPathDB" id="VectorBase:PPAPM1_008001"/>
<keyword evidence="4" id="KW-1185">Reference proteome</keyword>
<evidence type="ECO:0000313" key="3">
    <source>
        <dbReference type="EnsemblMetazoa" id="PPAI002710-PA"/>
    </source>
</evidence>
<dbReference type="GO" id="GO:0005634">
    <property type="term" value="C:nucleus"/>
    <property type="evidence" value="ECO:0007669"/>
    <property type="project" value="InterPro"/>
</dbReference>
<dbReference type="EMBL" id="AJVK01025171">
    <property type="status" value="NOT_ANNOTATED_CDS"/>
    <property type="molecule type" value="Genomic_DNA"/>
</dbReference>
<evidence type="ECO:0000313" key="4">
    <source>
        <dbReference type="Proteomes" id="UP000092462"/>
    </source>
</evidence>
<dbReference type="GO" id="GO:0003724">
    <property type="term" value="F:RNA helicase activity"/>
    <property type="evidence" value="ECO:0007669"/>
    <property type="project" value="InterPro"/>
</dbReference>
<feature type="domain" description="DBP10 C-terminal" evidence="2">
    <location>
        <begin position="1"/>
        <end position="35"/>
    </location>
</feature>
<dbReference type="GO" id="GO:0003723">
    <property type="term" value="F:RNA binding"/>
    <property type="evidence" value="ECO:0007669"/>
    <property type="project" value="InterPro"/>
</dbReference>
<dbReference type="AlphaFoldDB" id="A0A1B0D5F3"/>
<feature type="compositionally biased region" description="Basic residues" evidence="1">
    <location>
        <begin position="104"/>
        <end position="126"/>
    </location>
</feature>
<evidence type="ECO:0000259" key="2">
    <source>
        <dbReference type="SMART" id="SM01123"/>
    </source>
</evidence>
<organism evidence="3 4">
    <name type="scientific">Phlebotomus papatasi</name>
    <name type="common">Sandfly</name>
    <dbReference type="NCBI Taxonomy" id="29031"/>
    <lineage>
        <taxon>Eukaryota</taxon>
        <taxon>Metazoa</taxon>
        <taxon>Ecdysozoa</taxon>
        <taxon>Arthropoda</taxon>
        <taxon>Hexapoda</taxon>
        <taxon>Insecta</taxon>
        <taxon>Pterygota</taxon>
        <taxon>Neoptera</taxon>
        <taxon>Endopterygota</taxon>
        <taxon>Diptera</taxon>
        <taxon>Nematocera</taxon>
        <taxon>Psychodoidea</taxon>
        <taxon>Psychodidae</taxon>
        <taxon>Phlebotomus</taxon>
        <taxon>Phlebotomus</taxon>
    </lineage>
</organism>
<dbReference type="VEuPathDB" id="VectorBase:PPAI002710"/>
<dbReference type="EnsemblMetazoa" id="PPAI002710-RA">
    <property type="protein sequence ID" value="PPAI002710-PA"/>
    <property type="gene ID" value="PPAI002710"/>
</dbReference>
<feature type="region of interest" description="Disordered" evidence="1">
    <location>
        <begin position="93"/>
        <end position="126"/>
    </location>
</feature>
<evidence type="ECO:0000256" key="1">
    <source>
        <dbReference type="SAM" id="MobiDB-lite"/>
    </source>
</evidence>
<protein>
    <recommendedName>
        <fullName evidence="2">DBP10 C-terminal domain-containing protein</fullName>
    </recommendedName>
</protein>
<dbReference type="InterPro" id="IPR012541">
    <property type="entry name" value="DBP10_C"/>
</dbReference>
<dbReference type="GO" id="GO:0005524">
    <property type="term" value="F:ATP binding"/>
    <property type="evidence" value="ECO:0007669"/>
    <property type="project" value="InterPro"/>
</dbReference>
<accession>A0A1B0D5F3</accession>